<keyword evidence="3" id="KW-1185">Reference proteome</keyword>
<dbReference type="KEGG" id="vil:CFK37_15110"/>
<name>A0A220U6C9_9BACI</name>
<dbReference type="Gene3D" id="1.10.150.260">
    <property type="entry name" value="YozE SAM-like"/>
    <property type="match status" value="1"/>
</dbReference>
<evidence type="ECO:0000259" key="1">
    <source>
        <dbReference type="Pfam" id="PF06855"/>
    </source>
</evidence>
<dbReference type="PIRSF" id="PIRSF037262">
    <property type="entry name" value="UCP037262"/>
    <property type="match status" value="1"/>
</dbReference>
<protein>
    <recommendedName>
        <fullName evidence="1">YozE SAM-like domain-containing protein</fullName>
    </recommendedName>
</protein>
<evidence type="ECO:0000313" key="3">
    <source>
        <dbReference type="Proteomes" id="UP000198312"/>
    </source>
</evidence>
<dbReference type="EMBL" id="CP022315">
    <property type="protein sequence ID" value="ASK63391.1"/>
    <property type="molecule type" value="Genomic_DNA"/>
</dbReference>
<proteinExistence type="predicted"/>
<dbReference type="AlphaFoldDB" id="A0A220U6C9"/>
<dbReference type="InterPro" id="IPR023089">
    <property type="entry name" value="YozE_SAM-like"/>
</dbReference>
<organism evidence="2 3">
    <name type="scientific">Virgibacillus phasianinus</name>
    <dbReference type="NCBI Taxonomy" id="2017483"/>
    <lineage>
        <taxon>Bacteria</taxon>
        <taxon>Bacillati</taxon>
        <taxon>Bacillota</taxon>
        <taxon>Bacilli</taxon>
        <taxon>Bacillales</taxon>
        <taxon>Bacillaceae</taxon>
        <taxon>Virgibacillus</taxon>
    </lineage>
</organism>
<sequence>MRSFYHFILTYRGKKKPTDQSRLAEFVFYDDGFPKYSTDYNEISNYLEWNSPFTNALQVFDELWDVYRMKEQ</sequence>
<dbReference type="RefSeq" id="WP_089062650.1">
    <property type="nucleotide sequence ID" value="NZ_CP022315.1"/>
</dbReference>
<dbReference type="InterPro" id="IPR010673">
    <property type="entry name" value="UPF0346"/>
</dbReference>
<gene>
    <name evidence="2" type="ORF">CFK37_15110</name>
</gene>
<feature type="domain" description="YozE SAM-like" evidence="1">
    <location>
        <begin position="3"/>
        <end position="68"/>
    </location>
</feature>
<accession>A0A220U6C9</accession>
<dbReference type="OrthoDB" id="2242851at2"/>
<dbReference type="SUPFAM" id="SSF140652">
    <property type="entry name" value="YozE-like"/>
    <property type="match status" value="1"/>
</dbReference>
<dbReference type="NCBIfam" id="NF010193">
    <property type="entry name" value="PRK13672.1"/>
    <property type="match status" value="1"/>
</dbReference>
<dbReference type="Pfam" id="PF06855">
    <property type="entry name" value="YozE_SAM_like"/>
    <property type="match status" value="1"/>
</dbReference>
<dbReference type="InterPro" id="IPR036806">
    <property type="entry name" value="YozE_SAM-like_sf"/>
</dbReference>
<evidence type="ECO:0000313" key="2">
    <source>
        <dbReference type="EMBL" id="ASK63391.1"/>
    </source>
</evidence>
<reference evidence="2 3" key="1">
    <citation type="submission" date="2017-07" db="EMBL/GenBank/DDBJ databases">
        <title>Virgibacillus sp. LM2416.</title>
        <authorList>
            <person name="Tak E.J."/>
            <person name="Bae J.-W."/>
        </authorList>
    </citation>
    <scope>NUCLEOTIDE SEQUENCE [LARGE SCALE GENOMIC DNA]</scope>
    <source>
        <strain evidence="2 3">LM2416</strain>
    </source>
</reference>
<dbReference type="Proteomes" id="UP000198312">
    <property type="component" value="Chromosome"/>
</dbReference>